<dbReference type="Proteomes" id="UP000886251">
    <property type="component" value="Unassembled WGS sequence"/>
</dbReference>
<evidence type="ECO:0000313" key="1">
    <source>
        <dbReference type="EMBL" id="HEB96434.1"/>
    </source>
</evidence>
<protein>
    <submittedName>
        <fullName evidence="1">Uncharacterized protein</fullName>
    </submittedName>
</protein>
<proteinExistence type="predicted"/>
<accession>A0A831RP67</accession>
<name>A0A831RP67_9GAMM</name>
<organism evidence="1">
    <name type="scientific">Sedimenticola thiotaurini</name>
    <dbReference type="NCBI Taxonomy" id="1543721"/>
    <lineage>
        <taxon>Bacteria</taxon>
        <taxon>Pseudomonadati</taxon>
        <taxon>Pseudomonadota</taxon>
        <taxon>Gammaproteobacteria</taxon>
        <taxon>Chromatiales</taxon>
        <taxon>Sedimenticolaceae</taxon>
        <taxon>Sedimenticola</taxon>
    </lineage>
</organism>
<dbReference type="EMBL" id="DRKP01000095">
    <property type="protein sequence ID" value="HEB96434.1"/>
    <property type="molecule type" value="Genomic_DNA"/>
</dbReference>
<sequence length="136" mass="15996">MERDRPELIKQRHIHFVELHPDPNQAATAAGMLADIEGIEEAVAESPTLLRVRYQLLQVCLEQIENALTDTGFHLSNRPIHAIRRALYYYTEETQRANNGCPRGDSNCTRKIFIDHYHRRDHSLQDPRPEHWRKYL</sequence>
<reference evidence="1" key="1">
    <citation type="journal article" date="2020" name="mSystems">
        <title>Genome- and Community-Level Interaction Insights into Carbon Utilization and Element Cycling Functions of Hydrothermarchaeota in Hydrothermal Sediment.</title>
        <authorList>
            <person name="Zhou Z."/>
            <person name="Liu Y."/>
            <person name="Xu W."/>
            <person name="Pan J."/>
            <person name="Luo Z.H."/>
            <person name="Li M."/>
        </authorList>
    </citation>
    <scope>NUCLEOTIDE SEQUENCE [LARGE SCALE GENOMIC DNA]</scope>
    <source>
        <strain evidence="1">HyVt-443</strain>
    </source>
</reference>
<gene>
    <name evidence="1" type="ORF">ENI96_08380</name>
</gene>
<dbReference type="AlphaFoldDB" id="A0A831RP67"/>
<comment type="caution">
    <text evidence="1">The sequence shown here is derived from an EMBL/GenBank/DDBJ whole genome shotgun (WGS) entry which is preliminary data.</text>
</comment>